<dbReference type="Proteomes" id="UP001597163">
    <property type="component" value="Unassembled WGS sequence"/>
</dbReference>
<protein>
    <recommendedName>
        <fullName evidence="1">DUF7793 domain-containing protein</fullName>
    </recommendedName>
</protein>
<feature type="domain" description="DUF7793" evidence="1">
    <location>
        <begin position="12"/>
        <end position="125"/>
    </location>
</feature>
<name>A0ABW3R7M6_9FLAO</name>
<accession>A0ABW3R7M6</accession>
<dbReference type="InterPro" id="IPR056695">
    <property type="entry name" value="DUF7793"/>
</dbReference>
<organism evidence="2 3">
    <name type="scientific">Hwangdonia seohaensis</name>
    <dbReference type="NCBI Taxonomy" id="1240727"/>
    <lineage>
        <taxon>Bacteria</taxon>
        <taxon>Pseudomonadati</taxon>
        <taxon>Bacteroidota</taxon>
        <taxon>Flavobacteriia</taxon>
        <taxon>Flavobacteriales</taxon>
        <taxon>Flavobacteriaceae</taxon>
        <taxon>Hwangdonia</taxon>
    </lineage>
</organism>
<evidence type="ECO:0000313" key="3">
    <source>
        <dbReference type="Proteomes" id="UP001597163"/>
    </source>
</evidence>
<comment type="caution">
    <text evidence="2">The sequence shown here is derived from an EMBL/GenBank/DDBJ whole genome shotgun (WGS) entry which is preliminary data.</text>
</comment>
<sequence length="137" mass="15791">MSNQIECNKAKFWLEEGILFCKFIKGNCTKEFSEDFLEEYINAINTLSGGSYLPLLIDLRDLKEKEAFSVTTIIANNTKLKSALLSKSFVVNSYYVQFILVVLRRIHDPIIPNKIFRNYERAIAYSLETNQTFNACS</sequence>
<evidence type="ECO:0000259" key="1">
    <source>
        <dbReference type="Pfam" id="PF25056"/>
    </source>
</evidence>
<reference evidence="3" key="1">
    <citation type="journal article" date="2019" name="Int. J. Syst. Evol. Microbiol.">
        <title>The Global Catalogue of Microorganisms (GCM) 10K type strain sequencing project: providing services to taxonomists for standard genome sequencing and annotation.</title>
        <authorList>
            <consortium name="The Broad Institute Genomics Platform"/>
            <consortium name="The Broad Institute Genome Sequencing Center for Infectious Disease"/>
            <person name="Wu L."/>
            <person name="Ma J."/>
        </authorList>
    </citation>
    <scope>NUCLEOTIDE SEQUENCE [LARGE SCALE GENOMIC DNA]</scope>
    <source>
        <strain evidence="3">CCUG 63246</strain>
    </source>
</reference>
<keyword evidence="3" id="KW-1185">Reference proteome</keyword>
<dbReference type="Pfam" id="PF25056">
    <property type="entry name" value="DUF7793"/>
    <property type="match status" value="1"/>
</dbReference>
<dbReference type="EMBL" id="JBHTLJ010000001">
    <property type="protein sequence ID" value="MFD1161035.1"/>
    <property type="molecule type" value="Genomic_DNA"/>
</dbReference>
<dbReference type="RefSeq" id="WP_311935343.1">
    <property type="nucleotide sequence ID" value="NZ_JAVSCK010000001.1"/>
</dbReference>
<proteinExistence type="predicted"/>
<evidence type="ECO:0000313" key="2">
    <source>
        <dbReference type="EMBL" id="MFD1161035.1"/>
    </source>
</evidence>
<gene>
    <name evidence="2" type="ORF">ACFQ2E_01315</name>
</gene>